<dbReference type="Proteomes" id="UP000476837">
    <property type="component" value="Unassembled WGS sequence"/>
</dbReference>
<reference evidence="2 3" key="1">
    <citation type="submission" date="2018-07" db="EMBL/GenBank/DDBJ databases">
        <title>Genome sequence of Roseomonas fauriae ATCC 49958.</title>
        <authorList>
            <person name="Sant'Anna F.H."/>
            <person name="Baldani J.I."/>
            <person name="Zilli J.E."/>
            <person name="Reis V.M."/>
            <person name="Hartmann A."/>
            <person name="Cruz L."/>
            <person name="de Souza E.M."/>
            <person name="de Oliveira Pedrosa F."/>
            <person name="Passaglia L.M.P."/>
        </authorList>
    </citation>
    <scope>NUCLEOTIDE SEQUENCE [LARGE SCALE GENOMIC DNA]</scope>
    <source>
        <strain evidence="2 3">ATCC 49958</strain>
    </source>
</reference>
<dbReference type="EMBL" id="QOKV01000001">
    <property type="protein sequence ID" value="KAA0688359.1"/>
    <property type="molecule type" value="Genomic_DNA"/>
</dbReference>
<feature type="compositionally biased region" description="Low complexity" evidence="1">
    <location>
        <begin position="46"/>
        <end position="55"/>
    </location>
</feature>
<comment type="caution">
    <text evidence="2">The sequence shown here is derived from an EMBL/GenBank/DDBJ whole genome shotgun (WGS) entry which is preliminary data.</text>
</comment>
<gene>
    <name evidence="2" type="ORF">DS837_01100</name>
</gene>
<proteinExistence type="predicted"/>
<evidence type="ECO:0000313" key="3">
    <source>
        <dbReference type="Proteomes" id="UP000476837"/>
    </source>
</evidence>
<protein>
    <submittedName>
        <fullName evidence="2">Uncharacterized protein</fullName>
    </submittedName>
</protein>
<accession>A0A6L3B5X9</accession>
<name>A0A6L3B5X9_AZOBR</name>
<organism evidence="2 3">
    <name type="scientific">Azospirillum brasilense</name>
    <dbReference type="NCBI Taxonomy" id="192"/>
    <lineage>
        <taxon>Bacteria</taxon>
        <taxon>Pseudomonadati</taxon>
        <taxon>Pseudomonadota</taxon>
        <taxon>Alphaproteobacteria</taxon>
        <taxon>Rhodospirillales</taxon>
        <taxon>Azospirillaceae</taxon>
        <taxon>Azospirillum</taxon>
    </lineage>
</organism>
<feature type="region of interest" description="Disordered" evidence="1">
    <location>
        <begin position="23"/>
        <end position="78"/>
    </location>
</feature>
<dbReference type="AlphaFoldDB" id="A0A6L3B5X9"/>
<evidence type="ECO:0000313" key="2">
    <source>
        <dbReference type="EMBL" id="KAA0688359.1"/>
    </source>
</evidence>
<evidence type="ECO:0000256" key="1">
    <source>
        <dbReference type="SAM" id="MobiDB-lite"/>
    </source>
</evidence>
<sequence length="78" mass="8507">MHRTGRVRVLPRIGALILVRPSPARFRGHPLPGRERDLGASPPPMRASRLSARAAGLSFSGPTTARHRAKRTPGEIRP</sequence>